<dbReference type="SUPFAM" id="SSF74653">
    <property type="entry name" value="TolA/TonB C-terminal domain"/>
    <property type="match status" value="1"/>
</dbReference>
<dbReference type="InterPro" id="IPR037682">
    <property type="entry name" value="TonB_C"/>
</dbReference>
<keyword evidence="2" id="KW-0812">Transmembrane</keyword>
<evidence type="ECO:0000256" key="3">
    <source>
        <dbReference type="ARBA" id="ARBA00022989"/>
    </source>
</evidence>
<gene>
    <name evidence="7" type="ordered locus">Bresu_1478</name>
</gene>
<dbReference type="HOGENOM" id="CLU_1174544_0_0_5"/>
<evidence type="ECO:0000259" key="6">
    <source>
        <dbReference type="PROSITE" id="PS52015"/>
    </source>
</evidence>
<evidence type="ECO:0000256" key="5">
    <source>
        <dbReference type="SAM" id="MobiDB-lite"/>
    </source>
</evidence>
<dbReference type="RefSeq" id="WP_013268892.1">
    <property type="nucleotide sequence ID" value="NC_014375.1"/>
</dbReference>
<keyword evidence="8" id="KW-1185">Reference proteome</keyword>
<dbReference type="KEGG" id="bsb:Bresu_1478"/>
<organism evidence="7 8">
    <name type="scientific">Brevundimonas subvibrioides (strain ATCC 15264 / DSM 4735 / LMG 14903 / NBRC 16000 / CB 81)</name>
    <name type="common">Caulobacter subvibrioides</name>
    <dbReference type="NCBI Taxonomy" id="633149"/>
    <lineage>
        <taxon>Bacteria</taxon>
        <taxon>Pseudomonadati</taxon>
        <taxon>Pseudomonadota</taxon>
        <taxon>Alphaproteobacteria</taxon>
        <taxon>Caulobacterales</taxon>
        <taxon>Caulobacteraceae</taxon>
        <taxon>Brevundimonas</taxon>
    </lineage>
</organism>
<dbReference type="STRING" id="633149.Bresu_1478"/>
<dbReference type="Pfam" id="PF03544">
    <property type="entry name" value="TonB_C"/>
    <property type="match status" value="1"/>
</dbReference>
<dbReference type="EMBL" id="CP002102">
    <property type="protein sequence ID" value="ADL00789.1"/>
    <property type="molecule type" value="Genomic_DNA"/>
</dbReference>
<comment type="subcellular location">
    <subcellularLocation>
        <location evidence="1">Membrane</location>
        <topology evidence="1">Single-pass membrane protein</topology>
    </subcellularLocation>
</comment>
<protein>
    <submittedName>
        <fullName evidence="7">TonB family protein</fullName>
    </submittedName>
</protein>
<keyword evidence="4" id="KW-0472">Membrane</keyword>
<proteinExistence type="predicted"/>
<reference evidence="8" key="1">
    <citation type="journal article" date="2011" name="J. Bacteriol.">
        <title>Genome sequences of eight morphologically diverse alphaproteobacteria.</title>
        <authorList>
            <consortium name="US DOE Joint Genome Institute"/>
            <person name="Brown P.J."/>
            <person name="Kysela D.T."/>
            <person name="Buechlein A."/>
            <person name="Hemmerich C."/>
            <person name="Brun Y.V."/>
        </authorList>
    </citation>
    <scope>NUCLEOTIDE SEQUENCE [LARGE SCALE GENOMIC DNA]</scope>
    <source>
        <strain evidence="8">ATCC 15264 / DSM 4735 / LMG 14903 / NBRC 16000 / CB 81</strain>
    </source>
</reference>
<dbReference type="NCBIfam" id="TIGR01352">
    <property type="entry name" value="tonB_Cterm"/>
    <property type="match status" value="1"/>
</dbReference>
<dbReference type="InParanoid" id="D9QGH3"/>
<feature type="region of interest" description="Disordered" evidence="5">
    <location>
        <begin position="73"/>
        <end position="99"/>
    </location>
</feature>
<keyword evidence="3" id="KW-1133">Transmembrane helix</keyword>
<dbReference type="InterPro" id="IPR006260">
    <property type="entry name" value="TonB/TolA_C"/>
</dbReference>
<evidence type="ECO:0000256" key="2">
    <source>
        <dbReference type="ARBA" id="ARBA00022692"/>
    </source>
</evidence>
<dbReference type="GO" id="GO:0055085">
    <property type="term" value="P:transmembrane transport"/>
    <property type="evidence" value="ECO:0007669"/>
    <property type="project" value="InterPro"/>
</dbReference>
<accession>D9QGH3</accession>
<dbReference type="Proteomes" id="UP000002696">
    <property type="component" value="Chromosome"/>
</dbReference>
<dbReference type="Gene3D" id="3.30.1150.10">
    <property type="match status" value="1"/>
</dbReference>
<sequence>MMMQTAGGPRLVSPIDFGERKRPLPRSTWITIGVVGLAHVGLAVALYYQRVETEVVPDAPPERIIDARMYRLPEPEPRPAPTPPAPNPPVNRTPAPPQTVETLPTVMTDTPVATPGPFINTTTIVAPATATGTASEPVDTTPPGPPVITSPRWISQPSGEQLARAYPGRAISQSVSGSARLSCLVQANGTVTGCSVVSETPGGFGFGRAALGLTRYFRMSPRTVDGQAVDGARVSIGLRFNLPES</sequence>
<dbReference type="PROSITE" id="PS52015">
    <property type="entry name" value="TONB_CTD"/>
    <property type="match status" value="1"/>
</dbReference>
<dbReference type="AlphaFoldDB" id="D9QGH3"/>
<evidence type="ECO:0000313" key="7">
    <source>
        <dbReference type="EMBL" id="ADL00789.1"/>
    </source>
</evidence>
<evidence type="ECO:0000256" key="4">
    <source>
        <dbReference type="ARBA" id="ARBA00023136"/>
    </source>
</evidence>
<feature type="domain" description="TonB C-terminal" evidence="6">
    <location>
        <begin position="151"/>
        <end position="245"/>
    </location>
</feature>
<evidence type="ECO:0000313" key="8">
    <source>
        <dbReference type="Proteomes" id="UP000002696"/>
    </source>
</evidence>
<feature type="compositionally biased region" description="Pro residues" evidence="5">
    <location>
        <begin position="78"/>
        <end position="97"/>
    </location>
</feature>
<evidence type="ECO:0000256" key="1">
    <source>
        <dbReference type="ARBA" id="ARBA00004167"/>
    </source>
</evidence>
<dbReference type="GO" id="GO:0016020">
    <property type="term" value="C:membrane"/>
    <property type="evidence" value="ECO:0007669"/>
    <property type="project" value="UniProtKB-SubCell"/>
</dbReference>
<dbReference type="eggNOG" id="COG0810">
    <property type="taxonomic scope" value="Bacteria"/>
</dbReference>
<name>D9QGH3_BRESC</name>